<reference evidence="2" key="2">
    <citation type="submission" date="2011-03" db="EMBL/GenBank/DDBJ databases">
        <title>Comparative genomics and transcriptomics of Neospora caninum and Toxoplasma gondii.</title>
        <authorList>
            <person name="Reid A.J."/>
            <person name="Sohal A."/>
            <person name="Harris D."/>
            <person name="Quail M."/>
            <person name="Sanders M."/>
            <person name="Berriman M."/>
            <person name="Wastling J.M."/>
            <person name="Pain A."/>
        </authorList>
    </citation>
    <scope>NUCLEOTIDE SEQUENCE</scope>
    <source>
        <strain evidence="2">Liverpool</strain>
    </source>
</reference>
<protein>
    <submittedName>
        <fullName evidence="2">Uncharacterized protein</fullName>
    </submittedName>
</protein>
<reference evidence="2" key="1">
    <citation type="submission" date="2011-02" db="EMBL/GenBank/DDBJ databases">
        <authorList>
            <person name="Aslett M."/>
        </authorList>
    </citation>
    <scope>NUCLEOTIDE SEQUENCE</scope>
    <source>
        <strain evidence="2">Liverpool</strain>
    </source>
</reference>
<feature type="compositionally biased region" description="Basic and acidic residues" evidence="1">
    <location>
        <begin position="1114"/>
        <end position="1127"/>
    </location>
</feature>
<feature type="region of interest" description="Disordered" evidence="1">
    <location>
        <begin position="897"/>
        <end position="918"/>
    </location>
</feature>
<feature type="compositionally biased region" description="Basic and acidic residues" evidence="1">
    <location>
        <begin position="904"/>
        <end position="915"/>
    </location>
</feature>
<feature type="region of interest" description="Disordered" evidence="1">
    <location>
        <begin position="964"/>
        <end position="1091"/>
    </location>
</feature>
<dbReference type="GeneID" id="13441748"/>
<evidence type="ECO:0000313" key="3">
    <source>
        <dbReference type="EMBL" id="CEL65330.1"/>
    </source>
</evidence>
<dbReference type="EMBL" id="FR823384">
    <property type="protein sequence ID" value="CBZ50719.1"/>
    <property type="molecule type" value="Genomic_DNA"/>
</dbReference>
<feature type="compositionally biased region" description="Low complexity" evidence="1">
    <location>
        <begin position="1052"/>
        <end position="1074"/>
    </location>
</feature>
<feature type="compositionally biased region" description="Basic residues" evidence="1">
    <location>
        <begin position="215"/>
        <end position="232"/>
    </location>
</feature>
<keyword evidence="4" id="KW-1185">Reference proteome</keyword>
<feature type="region of interest" description="Disordered" evidence="1">
    <location>
        <begin position="213"/>
        <end position="236"/>
    </location>
</feature>
<accession>F0V9V7</accession>
<feature type="region of interest" description="Disordered" evidence="1">
    <location>
        <begin position="422"/>
        <end position="447"/>
    </location>
</feature>
<proteinExistence type="predicted"/>
<evidence type="ECO:0000313" key="4">
    <source>
        <dbReference type="Proteomes" id="UP000007494"/>
    </source>
</evidence>
<feature type="compositionally biased region" description="Basic and acidic residues" evidence="1">
    <location>
        <begin position="1032"/>
        <end position="1047"/>
    </location>
</feature>
<feature type="region of interest" description="Disordered" evidence="1">
    <location>
        <begin position="930"/>
        <end position="949"/>
    </location>
</feature>
<dbReference type="eggNOG" id="ENOG502QYBU">
    <property type="taxonomic scope" value="Eukaryota"/>
</dbReference>
<dbReference type="Proteomes" id="UP000007494">
    <property type="component" value="Chromosome IV"/>
</dbReference>
<dbReference type="OrthoDB" id="10355794at2759"/>
<reference evidence="4" key="3">
    <citation type="journal article" date="2012" name="PLoS Pathog.">
        <title>Comparative genomics of the apicomplexan parasites Toxoplasma gondii and Neospora caninum: Coccidia differing in host range and transmission strategy.</title>
        <authorList>
            <person name="Reid A.J."/>
            <person name="Vermont S.J."/>
            <person name="Cotton J.A."/>
            <person name="Harris D."/>
            <person name="Hill-Cawthorne G.A."/>
            <person name="Konen-Waisman S."/>
            <person name="Latham S.M."/>
            <person name="Mourier T."/>
            <person name="Norton R."/>
            <person name="Quail M.A."/>
            <person name="Sanders M."/>
            <person name="Shanmugam D."/>
            <person name="Sohal A."/>
            <person name="Wasmuth J.D."/>
            <person name="Brunk B."/>
            <person name="Grigg M.E."/>
            <person name="Howard J.C."/>
            <person name="Parkinson J."/>
            <person name="Roos D.S."/>
            <person name="Trees A.J."/>
            <person name="Berriman M."/>
            <person name="Pain A."/>
            <person name="Wastling J.M."/>
        </authorList>
    </citation>
    <scope>NUCLEOTIDE SEQUENCE [LARGE SCALE GENOMIC DNA]</scope>
    <source>
        <strain evidence="4">Liverpool</strain>
    </source>
</reference>
<dbReference type="VEuPathDB" id="ToxoDB:NCLIV_011860"/>
<feature type="region of interest" description="Disordered" evidence="1">
    <location>
        <begin position="378"/>
        <end position="401"/>
    </location>
</feature>
<organism evidence="2 4">
    <name type="scientific">Neospora caninum (strain Liverpool)</name>
    <dbReference type="NCBI Taxonomy" id="572307"/>
    <lineage>
        <taxon>Eukaryota</taxon>
        <taxon>Sar</taxon>
        <taxon>Alveolata</taxon>
        <taxon>Apicomplexa</taxon>
        <taxon>Conoidasida</taxon>
        <taxon>Coccidia</taxon>
        <taxon>Eucoccidiorida</taxon>
        <taxon>Eimeriorina</taxon>
        <taxon>Sarcocystidae</taxon>
        <taxon>Neospora</taxon>
    </lineage>
</organism>
<name>F0V9V7_NEOCL</name>
<feature type="region of interest" description="Disordered" evidence="1">
    <location>
        <begin position="797"/>
        <end position="877"/>
    </location>
</feature>
<feature type="compositionally biased region" description="Low complexity" evidence="1">
    <location>
        <begin position="1000"/>
        <end position="1016"/>
    </location>
</feature>
<feature type="compositionally biased region" description="Basic and acidic residues" evidence="1">
    <location>
        <begin position="988"/>
        <end position="999"/>
    </location>
</feature>
<reference evidence="3" key="4">
    <citation type="journal article" date="2015" name="PLoS ONE">
        <title>Comprehensive Evaluation of Toxoplasma gondii VEG and Neospora caninum LIV Genomes with Tachyzoite Stage Transcriptome and Proteome Defines Novel Transcript Features.</title>
        <authorList>
            <person name="Ramaprasad A."/>
            <person name="Mourier T."/>
            <person name="Naeem R."/>
            <person name="Malas T.B."/>
            <person name="Moussa E."/>
            <person name="Panigrahi A."/>
            <person name="Vermont S.J."/>
            <person name="Otto T.D."/>
            <person name="Wastling J."/>
            <person name="Pain A."/>
        </authorList>
    </citation>
    <scope>NUCLEOTIDE SEQUENCE</scope>
    <source>
        <strain evidence="3">Liverpool</strain>
    </source>
</reference>
<evidence type="ECO:0000256" key="1">
    <source>
        <dbReference type="SAM" id="MobiDB-lite"/>
    </source>
</evidence>
<sequence>MAELSESQLVLYEKKREGTEEQVENKDSATLAPFKNQVIFKKFLAAGVISLPLRTYEQPGGDEEAARNRTTTQVAKVITEGELRRLDLLPTLLLLFPCPTFTRKSVRSAPSRPSPVCLSERAVHGKANYHSFVAAQPLPQQAILLRGAATVLLQQWILLSDDAALLSRRVFRLERQALKKVRFFEDGKPGSAFLPNSRNVDCGLWGIEEDEAQNRRKHDKMGTSKSRRKRARTRETDEREALLAFLNKKDQEPTGKRKSRGVIEEKGSRILDSLGDSLNINDSQDDGYPNYEFDYDAIMERLREQRDARDAADGSFLEKELRKMEDQKHASGPYGASLQLPSGLLFPDDERTLLDTSFSDESPFFSARWTGYREVPCHDPQTGKAGEGVSSVSNLEPGREPDRYRLEKLRGVRERPLSLTLPVSPSKLGRLQTTTSHGPGDDEGFRDDARDGYLFDLKWAGRDKDAAEGKAQAGEDARYREEVAREVSHRAFALDGSHLSRWGEVEIDTASFAGDGIVDAGEWTEPPEMHMPSFANGPAEEKNSAFPARGLEEGTAARRLALPSFSLEDSPLREDPTAEQNRKRPHSRETRVRGEGTGSDALNHETGKAGRKVLWDRVAFATPGIPPLLSPSLSLSEKQMQWKQFWSQIASQEAQIHRSQSLTLWDARFHLLSPSVGLLQCDPVLSLLALHTDLAASRPEKAVASRARLLCTLAPARDSHLLASDGDRLFSAAHRREQAPNASIPSAFPCNAFAPAAAVAAHQWRCSWEEASRTAFPGFLKHRDGPHFFRSFAAEPEHAAAENHPASAPGTDDLGAAGEDSFLELRSDARKPAQKSAASSTGLLARLGTLPGSREAADRGLGSSDRENGTQAVSTDGIDSSEYVEILRGLFDSSSLTQGAYTPHEMRSRQGKPRDSSQLLRQCLYAGPSACAENPSVASSSGASESDRVSDDLFFDGDFVDRSAVGDAGEQDGLRKDVSSVSLGRGARRSEEGREETDTPHLSPRLSRGLSSLSHPGGDRTGQGATRGFSSDLEKQNPARGNDRLSRDTWQTSGSSVTLSSFVSSSLPVSSGSTRDGSGEGMWQEGGQRDTTTRTGFRSFLYALLRRRVLLSHSDSKPRDGEGHRSLLPDSDQAAPHGSASWWQDGDARAASKESKQESGEDDGGLDAVDKQNIVSRLTFHEVVPQGRVRPSTAAKAFQHLLALYSRGEILLRQKHPLPFAGALTGDGEKTRSRPETLFICGTRDLLFGQDPRGTSRSAEREPGAENVFVSDTEKRTSDKLAGGRQWVVCA</sequence>
<feature type="region of interest" description="Disordered" evidence="1">
    <location>
        <begin position="563"/>
        <end position="607"/>
    </location>
</feature>
<feature type="region of interest" description="Disordered" evidence="1">
    <location>
        <begin position="1114"/>
        <end position="1169"/>
    </location>
</feature>
<dbReference type="EMBL" id="LN714478">
    <property type="protein sequence ID" value="CEL65330.1"/>
    <property type="molecule type" value="Genomic_DNA"/>
</dbReference>
<feature type="compositionally biased region" description="Basic and acidic residues" evidence="1">
    <location>
        <begin position="570"/>
        <end position="594"/>
    </location>
</feature>
<dbReference type="RefSeq" id="XP_003880752.1">
    <property type="nucleotide sequence ID" value="XM_003880703.1"/>
</dbReference>
<dbReference type="InParanoid" id="F0V9V7"/>
<evidence type="ECO:0000313" key="2">
    <source>
        <dbReference type="EMBL" id="CBZ50719.1"/>
    </source>
</evidence>
<gene>
    <name evidence="3" type="ORF">BN1204_011860</name>
    <name evidence="2" type="ORF">NCLIV_011860</name>
</gene>
<feature type="compositionally biased region" description="Basic and acidic residues" evidence="1">
    <location>
        <begin position="1146"/>
        <end position="1159"/>
    </location>
</feature>